<name>A0AAN8A601_9PEZI</name>
<evidence type="ECO:0000313" key="2">
    <source>
        <dbReference type="EMBL" id="KAK5706509.1"/>
    </source>
</evidence>
<protein>
    <submittedName>
        <fullName evidence="2">Uncharacterized protein</fullName>
    </submittedName>
</protein>
<evidence type="ECO:0000256" key="1">
    <source>
        <dbReference type="SAM" id="MobiDB-lite"/>
    </source>
</evidence>
<feature type="region of interest" description="Disordered" evidence="1">
    <location>
        <begin position="38"/>
        <end position="117"/>
    </location>
</feature>
<feature type="compositionally biased region" description="Basic and acidic residues" evidence="1">
    <location>
        <begin position="215"/>
        <end position="227"/>
    </location>
</feature>
<comment type="caution">
    <text evidence="2">The sequence shown here is derived from an EMBL/GenBank/DDBJ whole genome shotgun (WGS) entry which is preliminary data.</text>
</comment>
<feature type="region of interest" description="Disordered" evidence="1">
    <location>
        <begin position="209"/>
        <end position="236"/>
    </location>
</feature>
<feature type="region of interest" description="Disordered" evidence="1">
    <location>
        <begin position="1"/>
        <end position="21"/>
    </location>
</feature>
<organism evidence="2 3">
    <name type="scientific">Elasticomyces elasticus</name>
    <dbReference type="NCBI Taxonomy" id="574655"/>
    <lineage>
        <taxon>Eukaryota</taxon>
        <taxon>Fungi</taxon>
        <taxon>Dikarya</taxon>
        <taxon>Ascomycota</taxon>
        <taxon>Pezizomycotina</taxon>
        <taxon>Dothideomycetes</taxon>
        <taxon>Dothideomycetidae</taxon>
        <taxon>Mycosphaerellales</taxon>
        <taxon>Teratosphaeriaceae</taxon>
        <taxon>Elasticomyces</taxon>
    </lineage>
</organism>
<dbReference type="AlphaFoldDB" id="A0AAN8A601"/>
<dbReference type="EMBL" id="JAVRQU010000002">
    <property type="protein sequence ID" value="KAK5706509.1"/>
    <property type="molecule type" value="Genomic_DNA"/>
</dbReference>
<gene>
    <name evidence="2" type="ORF">LTR97_001498</name>
</gene>
<accession>A0AAN8A601</accession>
<feature type="compositionally biased region" description="Polar residues" evidence="1">
    <location>
        <begin position="1"/>
        <end position="11"/>
    </location>
</feature>
<evidence type="ECO:0000313" key="3">
    <source>
        <dbReference type="Proteomes" id="UP001310594"/>
    </source>
</evidence>
<reference evidence="2" key="1">
    <citation type="submission" date="2023-08" db="EMBL/GenBank/DDBJ databases">
        <title>Black Yeasts Isolated from many extreme environments.</title>
        <authorList>
            <person name="Coleine C."/>
            <person name="Stajich J.E."/>
            <person name="Selbmann L."/>
        </authorList>
    </citation>
    <scope>NUCLEOTIDE SEQUENCE</scope>
    <source>
        <strain evidence="2">CCFEE 5810</strain>
    </source>
</reference>
<dbReference type="Proteomes" id="UP001310594">
    <property type="component" value="Unassembled WGS sequence"/>
</dbReference>
<proteinExistence type="predicted"/>
<sequence>MSENAMKTPESQDVFAHNASGPAEKTVLPLVAAQKKSVMKASPGLNRKRKLDVAAPSSSAGPDLTVKSRSKRQKSIGDVMEVSKGSQKDASGALAVIPKKPPGKKRGRQLKSLGPEVEEYKLRRQGALPLSEPVQHTDEASFNAFRDQSVKLEKERKLDRDRVAARLRTQKKTQLAEEKALMLQSKESKSGSESGQVEATRAVAIIESAEAGEQSLRDDTAETHLSEEEAEVGDEMAKEGLRKDMETTKFKIGTNEFTESMKNLNRGHAKIYPALLGHVHSDVGDRPTGGSASRHRLEPSAKVREQVVYNSIYDFPDRKELVRNIGDRILWNNRVGDQLMSHSVSPVFLLQHAMGRYKEKRKIAKSKSKAVVSKSGATRPTSVSKKKAFGSKKKVNEIERSGVTISFIQTRTARDEEGEQANFHYVPDLISDNGVLQWEGWPQMWSDHIRAPWYDHEWLTHGPVDLDISALRQVPIEDLLTHGLQKFYPELFDDDHQAGAIGLYNGSTHLRYKSFRHSVCRAFTLEELDKAAELTRLFDPRATNPDDEQGRAHENLDGLPINLHIFLLFCSLRRRPADDALFAGYIQNYFEAPDAESIVDMGMKSIPNNLPEVMQYMARLREACVALDIPGPKHLGTILVDDNYSFDGVWAGDVEKLMPKEKPTGPKIVLVKGKKERLADAAKAKQIASAAANATVQHGSNVEGLKGAATLKHVTDGRNSDEEEAFIKRTMAASDEAGAASNFVVEELAVI</sequence>